<keyword evidence="27" id="KW-1185">Reference proteome</keyword>
<comment type="similarity">
    <text evidence="3 21">Belongs to the RNase T2 family.</text>
</comment>
<dbReference type="FunFam" id="3.40.50.300:FF:000553">
    <property type="entry name" value="Mitochondrial Rho GTPase"/>
    <property type="match status" value="1"/>
</dbReference>
<keyword evidence="14 23" id="KW-1133">Transmembrane helix</keyword>
<dbReference type="PANTHER" id="PTHR46819">
    <property type="entry name" value="EF-HAND CALCIUM-BINDING DOMAIN-CONTAINING PROTEIN 7"/>
    <property type="match status" value="1"/>
</dbReference>
<dbReference type="InterPro" id="IPR002048">
    <property type="entry name" value="EF_hand_dom"/>
</dbReference>
<evidence type="ECO:0000256" key="16">
    <source>
        <dbReference type="ARBA" id="ARBA00023134"/>
    </source>
</evidence>
<feature type="active site" evidence="20">
    <location>
        <position position="744"/>
    </location>
</feature>
<keyword evidence="7 23" id="KW-0812">Transmembrane</keyword>
<dbReference type="PROSITE" id="PS50222">
    <property type="entry name" value="EF_HAND_2"/>
    <property type="match status" value="2"/>
</dbReference>
<dbReference type="InterPro" id="IPR013566">
    <property type="entry name" value="EF_hand_assoc_1"/>
</dbReference>
<evidence type="ECO:0000256" key="12">
    <source>
        <dbReference type="ARBA" id="ARBA00022801"/>
    </source>
</evidence>
<comment type="caution">
    <text evidence="26">The sequence shown here is derived from an EMBL/GenBank/DDBJ whole genome shotgun (WGS) entry which is preliminary data.</text>
</comment>
<evidence type="ECO:0000256" key="10">
    <source>
        <dbReference type="ARBA" id="ARBA00022741"/>
    </source>
</evidence>
<evidence type="ECO:0000256" key="18">
    <source>
        <dbReference type="ARBA" id="ARBA00023157"/>
    </source>
</evidence>
<feature type="active site" evidence="20">
    <location>
        <position position="806"/>
    </location>
</feature>
<gene>
    <name evidence="26" type="ORF">E3P99_01839</name>
</gene>
<evidence type="ECO:0000256" key="19">
    <source>
        <dbReference type="ARBA" id="ARBA00032646"/>
    </source>
</evidence>
<keyword evidence="10" id="KW-0547">Nucleotide-binding</keyword>
<dbReference type="Pfam" id="PF00445">
    <property type="entry name" value="Ribonuclease_T2"/>
    <property type="match status" value="1"/>
</dbReference>
<evidence type="ECO:0000256" key="7">
    <source>
        <dbReference type="ARBA" id="ARBA00022692"/>
    </source>
</evidence>
<dbReference type="AlphaFoldDB" id="A0A4T0FPW9"/>
<dbReference type="PROSITE" id="PS00018">
    <property type="entry name" value="EF_HAND_1"/>
    <property type="match status" value="2"/>
</dbReference>
<dbReference type="InterPro" id="IPR027417">
    <property type="entry name" value="P-loop_NTPase"/>
</dbReference>
<comment type="similarity">
    <text evidence="4">Belongs to the mitochondrial Rho GTPase family.</text>
</comment>
<keyword evidence="9" id="KW-0677">Repeat</keyword>
<dbReference type="InterPro" id="IPR020860">
    <property type="entry name" value="MIRO_dom"/>
</dbReference>
<feature type="domain" description="Miro" evidence="25">
    <location>
        <begin position="412"/>
        <end position="595"/>
    </location>
</feature>
<dbReference type="Gene3D" id="3.40.50.300">
    <property type="entry name" value="P-loop containing nucleotide triphosphate hydrolases"/>
    <property type="match status" value="2"/>
</dbReference>
<evidence type="ECO:0000256" key="9">
    <source>
        <dbReference type="ARBA" id="ARBA00022737"/>
    </source>
</evidence>
<organism evidence="26 27">
    <name type="scientific">Wallemia hederae</name>
    <dbReference type="NCBI Taxonomy" id="1540922"/>
    <lineage>
        <taxon>Eukaryota</taxon>
        <taxon>Fungi</taxon>
        <taxon>Dikarya</taxon>
        <taxon>Basidiomycota</taxon>
        <taxon>Wallemiomycotina</taxon>
        <taxon>Wallemiomycetes</taxon>
        <taxon>Wallemiales</taxon>
        <taxon>Wallemiaceae</taxon>
        <taxon>Wallemia</taxon>
    </lineage>
</organism>
<evidence type="ECO:0000259" key="25">
    <source>
        <dbReference type="PROSITE" id="PS51423"/>
    </source>
</evidence>
<dbReference type="GO" id="GO:0033897">
    <property type="term" value="F:ribonuclease T2 activity"/>
    <property type="evidence" value="ECO:0007669"/>
    <property type="project" value="UniProtKB-EC"/>
</dbReference>
<keyword evidence="18" id="KW-1015">Disulfide bond</keyword>
<dbReference type="SMART" id="SM00174">
    <property type="entry name" value="RHO"/>
    <property type="match status" value="1"/>
</dbReference>
<evidence type="ECO:0000256" key="3">
    <source>
        <dbReference type="ARBA" id="ARBA00007469"/>
    </source>
</evidence>
<reference evidence="26 27" key="1">
    <citation type="submission" date="2019-03" db="EMBL/GenBank/DDBJ databases">
        <title>Sequencing 23 genomes of Wallemia ichthyophaga.</title>
        <authorList>
            <person name="Gostincar C."/>
        </authorList>
    </citation>
    <scope>NUCLEOTIDE SEQUENCE [LARGE SCALE GENOMIC DNA]</scope>
    <source>
        <strain evidence="26 27">EXF-5753</strain>
    </source>
</reference>
<dbReference type="FunFam" id="1.10.238.10:FF:000011">
    <property type="entry name" value="Mitochondrial Rho GTPase"/>
    <property type="match status" value="1"/>
</dbReference>
<feature type="domain" description="EF-hand" evidence="24">
    <location>
        <begin position="296"/>
        <end position="331"/>
    </location>
</feature>
<dbReference type="InterPro" id="IPR011992">
    <property type="entry name" value="EF-hand-dom_pair"/>
</dbReference>
<dbReference type="GO" id="GO:0003924">
    <property type="term" value="F:GTPase activity"/>
    <property type="evidence" value="ECO:0007669"/>
    <property type="project" value="InterPro"/>
</dbReference>
<dbReference type="InterPro" id="IPR001806">
    <property type="entry name" value="Small_GTPase"/>
</dbReference>
<evidence type="ECO:0000256" key="13">
    <source>
        <dbReference type="ARBA" id="ARBA00022837"/>
    </source>
</evidence>
<evidence type="ECO:0000256" key="6">
    <source>
        <dbReference type="ARBA" id="ARBA00019119"/>
    </source>
</evidence>
<protein>
    <recommendedName>
        <fullName evidence="6">Mitochondrial Rho GTPase 1</fullName>
        <ecNumber evidence="5">4.6.1.19</ecNumber>
    </recommendedName>
    <alternativeName>
        <fullName evidence="19">GTPase EF-hand protein of mitochondria 1</fullName>
    </alternativeName>
</protein>
<dbReference type="PRINTS" id="PR00449">
    <property type="entry name" value="RASTRNSFRMNG"/>
</dbReference>
<dbReference type="SUPFAM" id="SSF47473">
    <property type="entry name" value="EF-hand"/>
    <property type="match status" value="1"/>
</dbReference>
<dbReference type="Pfam" id="PF08355">
    <property type="entry name" value="EF_assoc_1"/>
    <property type="match status" value="1"/>
</dbReference>
<dbReference type="InterPro" id="IPR036430">
    <property type="entry name" value="RNase_T2-like_sf"/>
</dbReference>
<dbReference type="SMART" id="SM00054">
    <property type="entry name" value="EFh"/>
    <property type="match status" value="2"/>
</dbReference>
<keyword evidence="13" id="KW-0106">Calcium</keyword>
<name>A0A4T0FPW9_9BASI</name>
<evidence type="ECO:0000256" key="1">
    <source>
        <dbReference type="ARBA" id="ARBA00003481"/>
    </source>
</evidence>
<evidence type="ECO:0000256" key="5">
    <source>
        <dbReference type="ARBA" id="ARBA00012571"/>
    </source>
</evidence>
<evidence type="ECO:0000256" key="23">
    <source>
        <dbReference type="SAM" id="Phobius"/>
    </source>
</evidence>
<dbReference type="PROSITE" id="PS51423">
    <property type="entry name" value="MIRO"/>
    <property type="match status" value="1"/>
</dbReference>
<keyword evidence="16" id="KW-0342">GTP-binding</keyword>
<evidence type="ECO:0000256" key="11">
    <source>
        <dbReference type="ARBA" id="ARBA00022787"/>
    </source>
</evidence>
<evidence type="ECO:0000256" key="2">
    <source>
        <dbReference type="ARBA" id="ARBA00004200"/>
    </source>
</evidence>
<evidence type="ECO:0000256" key="17">
    <source>
        <dbReference type="ARBA" id="ARBA00023136"/>
    </source>
</evidence>
<evidence type="ECO:0000256" key="21">
    <source>
        <dbReference type="RuleBase" id="RU004328"/>
    </source>
</evidence>
<accession>A0A4T0FPW9</accession>
<dbReference type="GO" id="GO:0005525">
    <property type="term" value="F:GTP binding"/>
    <property type="evidence" value="ECO:0007669"/>
    <property type="project" value="UniProtKB-KW"/>
</dbReference>
<evidence type="ECO:0000313" key="26">
    <source>
        <dbReference type="EMBL" id="TIA89935.1"/>
    </source>
</evidence>
<dbReference type="OrthoDB" id="10020961at2759"/>
<dbReference type="Pfam" id="PF08356">
    <property type="entry name" value="EF_assoc_2"/>
    <property type="match status" value="1"/>
</dbReference>
<feature type="transmembrane region" description="Helical" evidence="23">
    <location>
        <begin position="610"/>
        <end position="633"/>
    </location>
</feature>
<dbReference type="Gene3D" id="1.10.238.10">
    <property type="entry name" value="EF-hand"/>
    <property type="match status" value="2"/>
</dbReference>
<dbReference type="InterPro" id="IPR033697">
    <property type="entry name" value="Ribonuclease_T2_eukaryotic"/>
</dbReference>
<evidence type="ECO:0000256" key="8">
    <source>
        <dbReference type="ARBA" id="ARBA00022723"/>
    </source>
</evidence>
<dbReference type="InterPro" id="IPR018247">
    <property type="entry name" value="EF_Hand_1_Ca_BS"/>
</dbReference>
<dbReference type="GO" id="GO:0005509">
    <property type="term" value="F:calcium ion binding"/>
    <property type="evidence" value="ECO:0007669"/>
    <property type="project" value="InterPro"/>
</dbReference>
<evidence type="ECO:0000259" key="24">
    <source>
        <dbReference type="PROSITE" id="PS50222"/>
    </source>
</evidence>
<evidence type="ECO:0000313" key="27">
    <source>
        <dbReference type="Proteomes" id="UP000310189"/>
    </source>
</evidence>
<dbReference type="SMART" id="SM00173">
    <property type="entry name" value="RAS"/>
    <property type="match status" value="1"/>
</dbReference>
<keyword evidence="15" id="KW-0496">Mitochondrion</keyword>
<comment type="subcellular location">
    <subcellularLocation>
        <location evidence="2">Mitochondrion outer membrane</location>
        <topology evidence="2">Single-pass type IV membrane protein</topology>
    </subcellularLocation>
</comment>
<dbReference type="PROSITE" id="PS00531">
    <property type="entry name" value="RNASE_T2_2"/>
    <property type="match status" value="1"/>
</dbReference>
<evidence type="ECO:0000256" key="15">
    <source>
        <dbReference type="ARBA" id="ARBA00023128"/>
    </source>
</evidence>
<feature type="domain" description="EF-hand" evidence="24">
    <location>
        <begin position="171"/>
        <end position="206"/>
    </location>
</feature>
<evidence type="ECO:0000256" key="20">
    <source>
        <dbReference type="PIRSR" id="PIRSR633697-1"/>
    </source>
</evidence>
<keyword evidence="12" id="KW-0378">Hydrolase</keyword>
<dbReference type="SUPFAM" id="SSF52540">
    <property type="entry name" value="P-loop containing nucleoside triphosphate hydrolases"/>
    <property type="match status" value="2"/>
</dbReference>
<dbReference type="Gene3D" id="3.90.730.10">
    <property type="entry name" value="Ribonuclease T2-like"/>
    <property type="match status" value="1"/>
</dbReference>
<keyword evidence="8" id="KW-0479">Metal-binding</keyword>
<dbReference type="SMART" id="SM00175">
    <property type="entry name" value="RAB"/>
    <property type="match status" value="1"/>
</dbReference>
<dbReference type="GO" id="GO:0005741">
    <property type="term" value="C:mitochondrial outer membrane"/>
    <property type="evidence" value="ECO:0007669"/>
    <property type="project" value="UniProtKB-SubCell"/>
</dbReference>
<keyword evidence="11" id="KW-1000">Mitochondrion outer membrane</keyword>
<dbReference type="InterPro" id="IPR052266">
    <property type="entry name" value="Miro-EF-hand_domain"/>
</dbReference>
<dbReference type="GO" id="GO:0003723">
    <property type="term" value="F:RNA binding"/>
    <property type="evidence" value="ECO:0007669"/>
    <property type="project" value="InterPro"/>
</dbReference>
<dbReference type="CDD" id="cd01061">
    <property type="entry name" value="RNase_T2_euk"/>
    <property type="match status" value="1"/>
</dbReference>
<dbReference type="Proteomes" id="UP000310189">
    <property type="component" value="Unassembled WGS sequence"/>
</dbReference>
<evidence type="ECO:0000256" key="22">
    <source>
        <dbReference type="SAM" id="MobiDB-lite"/>
    </source>
</evidence>
<dbReference type="SUPFAM" id="SSF55895">
    <property type="entry name" value="Ribonuclease Rh-like"/>
    <property type="match status" value="1"/>
</dbReference>
<evidence type="ECO:0000256" key="4">
    <source>
        <dbReference type="ARBA" id="ARBA00007981"/>
    </source>
</evidence>
<dbReference type="EC" id="4.6.1.19" evidence="5"/>
<dbReference type="PANTHER" id="PTHR46819:SF1">
    <property type="entry name" value="EF-HAND CALCIUM-BINDING DOMAIN-CONTAINING PROTEIN 7"/>
    <property type="match status" value="1"/>
</dbReference>
<comment type="function">
    <text evidence="1">Mitochondrial GTPase involved in mitochondrial trafficking. Probably involved in control of anterograde transport of mitochondria and their subcellular distribution.</text>
</comment>
<dbReference type="Pfam" id="PF00071">
    <property type="entry name" value="Ras"/>
    <property type="match status" value="1"/>
</dbReference>
<dbReference type="InterPro" id="IPR033130">
    <property type="entry name" value="RNase_T2_His_AS_2"/>
</dbReference>
<sequence length="954" mass="106454">MKEIRCVVCGDEGVGKSTLILNLIKNEFLESVERCLPEVVIELDNNLHLIDTNEDNLLRQLKRCNVICLVYAVDNDSSIANISEWLAYFKSVGINHPIILIGNKLDINNPNYSFDNDIIPIMKQYKQIETCVESSAKLSLNVKELFYFAQRAVLHPTAPLYDSRLHTLKPASASALSRIFKLCDTNKDNLLDYDELNTFQLKCFNTTLNSKDFDDIIDLVSQHSPQTISKTSDDTTALTELGFILLHTIFIQRGRLETTWTVLRKFGYAQDLRLKEEFLYPNFPVNPDSSVELSPQGYSFFTEIFEKFDVDKDGALSEKEINDLFMTSPGNPWLNKGFPDTTLTDEKGAVTLQGWLAQWSMTTLLDHKTTLAYLAYLGYEAPISATVQDTTSALKTTPPRRRRSRDVGVVQRNVFLSYVIGAPGSGKTSLLRSLLNKPFVSGMSDTKSRSVSSGSSGGKGLSDSAASTGMLSVVNAVEMEGGGEKYLVCQEIDSNALKNTKKLQLQAADVVVLVYDCSDANSFAHLSQLHAIHKLENVPCVYVATKSDLDLAQQRHEVQPDVYCRRLNLNVPVAVSVKMNETAGLFQHICSVAGKPKQALPLGKRNAKGVLHVVSLLTIGGGLIGIAAVLAKWNWRPWSAHLVNVYRNVLGCSIGTAVTATIMIGYTMKTHGAALLAIAGLSSGTVLQKPADAVTCPSKLPVSCSVTHVDDTCCVETNGLLLLTQFWDWHYSPYEGHEDAWTLHGLWSDHCDGSYPQFCDRGMQLHNISSSILAAGETTLYAEMNDFWLDNRGHNDYFWQHEWNKHGTCYSTLKPDCRGGARSTDIMVDYFKKIVETYKQLPTYTFLEQKGITPSNTKKYKLHDIKQALKEAFGHEPTLHCDGGGDKVHEVWYFYNLVGNLISGQLLPREQASRDNCKAEVYYLPKHQSRRHNAQQVQMDEMVSEVESTQLVWV</sequence>
<dbReference type="InterPro" id="IPR013567">
    <property type="entry name" value="EF_hand_assoc_2"/>
</dbReference>
<proteinExistence type="inferred from homology"/>
<dbReference type="InterPro" id="IPR001568">
    <property type="entry name" value="RNase_T2-like"/>
</dbReference>
<feature type="transmembrane region" description="Helical" evidence="23">
    <location>
        <begin position="645"/>
        <end position="666"/>
    </location>
</feature>
<dbReference type="EMBL" id="SPNW01000023">
    <property type="protein sequence ID" value="TIA89935.1"/>
    <property type="molecule type" value="Genomic_DNA"/>
</dbReference>
<evidence type="ECO:0000256" key="14">
    <source>
        <dbReference type="ARBA" id="ARBA00022989"/>
    </source>
</evidence>
<feature type="region of interest" description="Disordered" evidence="22">
    <location>
        <begin position="442"/>
        <end position="465"/>
    </location>
</feature>
<keyword evidence="17 23" id="KW-0472">Membrane</keyword>
<feature type="active site" evidence="20">
    <location>
        <position position="802"/>
    </location>
</feature>